<organism evidence="7 8">
    <name type="scientific">Daucus carota subsp. sativus</name>
    <name type="common">Carrot</name>
    <dbReference type="NCBI Taxonomy" id="79200"/>
    <lineage>
        <taxon>Eukaryota</taxon>
        <taxon>Viridiplantae</taxon>
        <taxon>Streptophyta</taxon>
        <taxon>Embryophyta</taxon>
        <taxon>Tracheophyta</taxon>
        <taxon>Spermatophyta</taxon>
        <taxon>Magnoliopsida</taxon>
        <taxon>eudicotyledons</taxon>
        <taxon>Gunneridae</taxon>
        <taxon>Pentapetalae</taxon>
        <taxon>asterids</taxon>
        <taxon>campanulids</taxon>
        <taxon>Apiales</taxon>
        <taxon>Apiaceae</taxon>
        <taxon>Apioideae</taxon>
        <taxon>Scandiceae</taxon>
        <taxon>Daucinae</taxon>
        <taxon>Daucus</taxon>
        <taxon>Daucus sect. Daucus</taxon>
    </lineage>
</organism>
<dbReference type="GO" id="GO:0019722">
    <property type="term" value="P:calcium-mediated signaling"/>
    <property type="evidence" value="ECO:0007669"/>
    <property type="project" value="TreeGrafter"/>
</dbReference>
<evidence type="ECO:0000256" key="4">
    <source>
        <dbReference type="ARBA" id="ARBA00022702"/>
    </source>
</evidence>
<evidence type="ECO:0000256" key="5">
    <source>
        <dbReference type="ARBA" id="ARBA00022729"/>
    </source>
</evidence>
<gene>
    <name evidence="7" type="ORF">DCAR_0102949</name>
</gene>
<dbReference type="Gramene" id="KZN10156">
    <property type="protein sequence ID" value="KZN10156"/>
    <property type="gene ID" value="DCAR_002812"/>
</dbReference>
<evidence type="ECO:0000313" key="8">
    <source>
        <dbReference type="Proteomes" id="UP000077755"/>
    </source>
</evidence>
<name>A0A162AK39_DAUCS</name>
<proteinExistence type="inferred from homology"/>
<evidence type="ECO:0000256" key="6">
    <source>
        <dbReference type="ARBA" id="ARBA00023157"/>
    </source>
</evidence>
<evidence type="ECO:0000256" key="2">
    <source>
        <dbReference type="ARBA" id="ARBA00009178"/>
    </source>
</evidence>
<dbReference type="KEGG" id="dcr:108222338"/>
<comment type="similarity">
    <text evidence="2">Belongs to the plant rapid alkalinization factor (RALF) family.</text>
</comment>
<dbReference type="EMBL" id="CP093343">
    <property type="protein sequence ID" value="WOG83771.1"/>
    <property type="molecule type" value="Genomic_DNA"/>
</dbReference>
<evidence type="ECO:0000256" key="3">
    <source>
        <dbReference type="ARBA" id="ARBA00022525"/>
    </source>
</evidence>
<keyword evidence="4" id="KW-0372">Hormone</keyword>
<dbReference type="InterPro" id="IPR008801">
    <property type="entry name" value="RALF"/>
</dbReference>
<reference evidence="7" key="2">
    <citation type="submission" date="2022-03" db="EMBL/GenBank/DDBJ databases">
        <title>Draft title - Genomic analysis of global carrot germplasm unveils the trajectory of domestication and the origin of high carotenoid orange carrot.</title>
        <authorList>
            <person name="Iorizzo M."/>
            <person name="Ellison S."/>
            <person name="Senalik D."/>
            <person name="Macko-Podgorni A."/>
            <person name="Grzebelus D."/>
            <person name="Bostan H."/>
            <person name="Rolling W."/>
            <person name="Curaba J."/>
            <person name="Simon P."/>
        </authorList>
    </citation>
    <scope>NUCLEOTIDE SEQUENCE</scope>
    <source>
        <tissue evidence="7">Leaf</tissue>
    </source>
</reference>
<keyword evidence="6" id="KW-1015">Disulfide bond</keyword>
<dbReference type="OrthoDB" id="1613518at2759"/>
<dbReference type="PANTHER" id="PTHR33136">
    <property type="entry name" value="RAPID ALKALINIZATION FACTOR-LIKE"/>
    <property type="match status" value="1"/>
</dbReference>
<dbReference type="OMA" id="CSHKGAS"/>
<dbReference type="AlphaFoldDB" id="A0A162AK39"/>
<keyword evidence="5" id="KW-0732">Signal</keyword>
<protein>
    <submittedName>
        <fullName evidence="7">Uncharacterized protein</fullName>
    </submittedName>
</protein>
<dbReference type="GO" id="GO:0005179">
    <property type="term" value="F:hormone activity"/>
    <property type="evidence" value="ECO:0007669"/>
    <property type="project" value="UniProtKB-KW"/>
</dbReference>
<dbReference type="PANTHER" id="PTHR33136:SF13">
    <property type="entry name" value="OS10G0328900 PROTEIN"/>
    <property type="match status" value="1"/>
</dbReference>
<dbReference type="Pfam" id="PF05498">
    <property type="entry name" value="RALF"/>
    <property type="match status" value="1"/>
</dbReference>
<reference evidence="7" key="1">
    <citation type="journal article" date="2016" name="Nat. Genet.">
        <title>A high-quality carrot genome assembly provides new insights into carotenoid accumulation and asterid genome evolution.</title>
        <authorList>
            <person name="Iorizzo M."/>
            <person name="Ellison S."/>
            <person name="Senalik D."/>
            <person name="Zeng P."/>
            <person name="Satapoomin P."/>
            <person name="Huang J."/>
            <person name="Bowman M."/>
            <person name="Iovene M."/>
            <person name="Sanseverino W."/>
            <person name="Cavagnaro P."/>
            <person name="Yildiz M."/>
            <person name="Macko-Podgorni A."/>
            <person name="Moranska E."/>
            <person name="Grzebelus E."/>
            <person name="Grzebelus D."/>
            <person name="Ashrafi H."/>
            <person name="Zheng Z."/>
            <person name="Cheng S."/>
            <person name="Spooner D."/>
            <person name="Van Deynze A."/>
            <person name="Simon P."/>
        </authorList>
    </citation>
    <scope>NUCLEOTIDE SEQUENCE</scope>
    <source>
        <tissue evidence="7">Leaf</tissue>
    </source>
</reference>
<sequence>MAPSPVFRFTIFSTLVLTAIIVSSSGTVAGGGDVWTPMRPACIGSVGECMMGEDFSMDSESNRRILATTKGYIGYDALKKNTAPCSHKGASYYNCQQGAEANPYTRGCTAITRCRS</sequence>
<accession>A0A162AK39</accession>
<dbReference type="Proteomes" id="UP000077755">
    <property type="component" value="Chromosome 1"/>
</dbReference>
<keyword evidence="3" id="KW-0964">Secreted</keyword>
<evidence type="ECO:0000256" key="1">
    <source>
        <dbReference type="ARBA" id="ARBA00004613"/>
    </source>
</evidence>
<dbReference type="GO" id="GO:0005576">
    <property type="term" value="C:extracellular region"/>
    <property type="evidence" value="ECO:0007669"/>
    <property type="project" value="UniProtKB-SubCell"/>
</dbReference>
<comment type="subcellular location">
    <subcellularLocation>
        <location evidence="1">Secreted</location>
    </subcellularLocation>
</comment>
<evidence type="ECO:0000313" key="7">
    <source>
        <dbReference type="EMBL" id="WOG83771.1"/>
    </source>
</evidence>
<keyword evidence="8" id="KW-1185">Reference proteome</keyword>
<dbReference type="GO" id="GO:0009506">
    <property type="term" value="C:plasmodesma"/>
    <property type="evidence" value="ECO:0007669"/>
    <property type="project" value="TreeGrafter"/>
</dbReference>